<organism evidence="7 8">
    <name type="scientific">Kitasatospora acidiphila</name>
    <dbReference type="NCBI Taxonomy" id="2567942"/>
    <lineage>
        <taxon>Bacteria</taxon>
        <taxon>Bacillati</taxon>
        <taxon>Actinomycetota</taxon>
        <taxon>Actinomycetes</taxon>
        <taxon>Kitasatosporales</taxon>
        <taxon>Streptomycetaceae</taxon>
        <taxon>Kitasatospora</taxon>
    </lineage>
</organism>
<dbReference type="InterPro" id="IPR023213">
    <property type="entry name" value="CAT-like_dom_sf"/>
</dbReference>
<dbReference type="InterPro" id="IPR010071">
    <property type="entry name" value="AA_adenyl_dom"/>
</dbReference>
<dbReference type="GO" id="GO:0003824">
    <property type="term" value="F:catalytic activity"/>
    <property type="evidence" value="ECO:0007669"/>
    <property type="project" value="InterPro"/>
</dbReference>
<dbReference type="PROSITE" id="PS00455">
    <property type="entry name" value="AMP_BINDING"/>
    <property type="match status" value="1"/>
</dbReference>
<dbReference type="Gene3D" id="1.10.1200.10">
    <property type="entry name" value="ACP-like"/>
    <property type="match status" value="1"/>
</dbReference>
<dbReference type="InterPro" id="IPR036736">
    <property type="entry name" value="ACP-like_sf"/>
</dbReference>
<dbReference type="SUPFAM" id="SSF52777">
    <property type="entry name" value="CoA-dependent acyltransferases"/>
    <property type="match status" value="4"/>
</dbReference>
<dbReference type="Pfam" id="PF00501">
    <property type="entry name" value="AMP-binding"/>
    <property type="match status" value="1"/>
</dbReference>
<comment type="cofactor">
    <cofactor evidence="1">
        <name>pantetheine 4'-phosphate</name>
        <dbReference type="ChEBI" id="CHEBI:47942"/>
    </cofactor>
</comment>
<dbReference type="GO" id="GO:0005737">
    <property type="term" value="C:cytoplasm"/>
    <property type="evidence" value="ECO:0007669"/>
    <property type="project" value="TreeGrafter"/>
</dbReference>
<name>A0A540VXQ2_9ACTN</name>
<evidence type="ECO:0000256" key="5">
    <source>
        <dbReference type="SAM" id="MobiDB-lite"/>
    </source>
</evidence>
<feature type="region of interest" description="Disordered" evidence="5">
    <location>
        <begin position="980"/>
        <end position="1004"/>
    </location>
</feature>
<dbReference type="InterPro" id="IPR006162">
    <property type="entry name" value="Ppantetheine_attach_site"/>
</dbReference>
<dbReference type="InterPro" id="IPR000873">
    <property type="entry name" value="AMP-dep_synth/lig_dom"/>
</dbReference>
<dbReference type="FunFam" id="1.10.1200.10:FF:000005">
    <property type="entry name" value="Nonribosomal peptide synthetase 1"/>
    <property type="match status" value="1"/>
</dbReference>
<sequence length="1867" mass="199572">MAMNQRFRPTPEQFPEADLDADGLDSVLDRYPPDTVVDIYALSPLQAGILFESTHRPGNGNYLTQTVFEIRGRLDTEAFIAAWRYVIDRHPILRTTFVTDGVAHPVQVVHRGFPLPLRALDWRGRDDEAIHAATTRLLLDRRHRGMDLAAAPPLAFDLIRLDGERHLLAWHQHHILMDAWSGSIVRGELGAAYSALAAGMLPGLPEPVPFGRHVEWLRRRDEQADEDFWAGLLGGFDSPTTLPFIAAAAREASSSSASAVRTVSPALTERVAELARRNHCTVHTVVQGAWAIALSRYSGQRDVCWGTILSGRSADQADLERIVGLLINTVPARVTVDADAVVADWLAELRTSLNGMRKAEHIGITRIRRHTSVPSGTPLFESLFQFVDLHQDADADAAGLDLQVVRSYEQTGFPLDLSVVAGDELLLHLTYEPARVSEADAERVLSTYELILEQMAERPEARIGEIEVLTAADRRELLDWGLKALGTTVETTVPELFAAILPTASDSTAVVGVDRTMTYAELDDGSSRLARVLRARGVGADTVVGVAVPRSAALITVLLAVLKAGGAYLALDPVAPPERNRLLVGDSGAEAIVATTESLAGIGAAAQGRTVVVLDDPEVQAALAAESAEALAIAAHPDSLAFVTFTSGSTGVPKCVGITHRNIVRLAHRQSYLSSGPGYTALHTVPLAFDVSLEEIWVPLLNGGTVVAPAPGRLDVPEIAALIREHSITSFSPTTGLFHQIAEQDMAAFSGLRQLLIGGDVALPAPCASVVRAHPELTLINAYGPTENTCVTTAAVLGPEQGPRVSIGGPISGTSVYVVDENFDPVPVGVVGQLCTGGAGVSRGYLNDPGLTAVRFVPDPFSPVAGARMYCTGDAVRWRADGQLDFVGRIDRQVKVRGFRIEPGEVEARLIAHPEIAEAVVVARADGGHKRLVAYLVVRGGVEVPVSVLRAHVGQALPEYMVPQAFVVVERIPLTANGKVDRDALPAPSPAEAAEDGGARRAPGTEAERVLAQAWCQVLGLAEVGIDENFFELGGDSIMAIRVASKVRQAGVTLSSGDVFDHQTIAELAQAAGAGGTPVRAQQGPVTGEVPLTPIQHWFLQTHGPENHFNQSKLLRWHDKADPEALRDALSALAGHHDALRLRLEERDGRWHQYLAPVDDNPTPLEVIDASAWPQAQREELAEAAGARAQAGLDLVTGPLMRAVLFDHGGTAPDELLIVVHHMAVDIVSWSFLAGDLAAAYTSAVRGEPIELPSKTTSFKEWAEHLQRYAAGPAFQKDAEYWTQARSRPTPLPRDAAAGSDPAGTGRVRVELDLAETDAFRAATRRTTGRITAAELLLVAAVPALHDWVGSGAVALDVEIHGREAFARDQDVARTVGWFTAVHPMTLHLTAGDSLGSYVAQVRDQTQAMPNRGMGYGVARYLAGPELAAAVGSDAEIGFNYIGEVGDAPGDGGFPFTDLPGTLGSEAPADFASSYPLEVMAGIIDGRLQVTWLYAADAFDRETVRSVAENHLRELRRFVNQISLWDADQAEPEEWLRRIHPKTPLLIGPMVRYRVPGLSVATITDGEITAWGSGVTAAGGSVPVTEHTVFQVGSVAKHLAAIAVMRLARDGLLTLDTPVNELLLEQRVDTPDPAQPVTVRHLLCHSAGLSPDEDAEGPLVAVSRPAGSQYEYSLANYTLIERIIADVTNLAFPKALRTLVLDPLGMDDTVFLPEFPTGAGDAVAVGHTATGRGYGRGRRSGGAAAAELVWTSAADLARVGAELHRALTQDRGVVLSRSDVEQMLDGLRTGYGLGTSVKTVAGRRWIGHPGDGPGFRSVYAVDPVSGHGLVVLANGDGATPLLEDLLAELRVDLVMRVQGPLMTWDRG</sequence>
<proteinExistence type="inferred from homology"/>
<feature type="domain" description="Carrier" evidence="6">
    <location>
        <begin position="1002"/>
        <end position="1076"/>
    </location>
</feature>
<evidence type="ECO:0000259" key="6">
    <source>
        <dbReference type="PROSITE" id="PS50075"/>
    </source>
</evidence>
<dbReference type="PROSITE" id="PS00012">
    <property type="entry name" value="PHOSPHOPANTETHEINE"/>
    <property type="match status" value="1"/>
</dbReference>
<keyword evidence="4" id="KW-0597">Phosphoprotein</keyword>
<dbReference type="InterPro" id="IPR025110">
    <property type="entry name" value="AMP-bd_C"/>
</dbReference>
<dbReference type="SUPFAM" id="SSF56801">
    <property type="entry name" value="Acetyl-CoA synthetase-like"/>
    <property type="match status" value="1"/>
</dbReference>
<evidence type="ECO:0000256" key="4">
    <source>
        <dbReference type="ARBA" id="ARBA00022553"/>
    </source>
</evidence>
<dbReference type="FunFam" id="3.30.300.30:FF:000010">
    <property type="entry name" value="Enterobactin synthetase component F"/>
    <property type="match status" value="1"/>
</dbReference>
<reference evidence="7 8" key="1">
    <citation type="submission" date="2019-06" db="EMBL/GenBank/DDBJ databases">
        <title>Description of Kitasatospora acidophila sp. nov. isolated from pine grove soil, and reclassification of Streptomyces novaecaesareae to Kitasatospora novaeceasareae comb. nov.</title>
        <authorList>
            <person name="Kim M.J."/>
        </authorList>
    </citation>
    <scope>NUCLEOTIDE SEQUENCE [LARGE SCALE GENOMIC DNA]</scope>
    <source>
        <strain evidence="7 8">MMS16-CNU292</strain>
    </source>
</reference>
<accession>A0A540VXQ2</accession>
<dbReference type="PANTHER" id="PTHR45527">
    <property type="entry name" value="NONRIBOSOMAL PEPTIDE SYNTHETASE"/>
    <property type="match status" value="1"/>
</dbReference>
<dbReference type="EMBL" id="VIGB01000003">
    <property type="protein sequence ID" value="TQF01538.1"/>
    <property type="molecule type" value="Genomic_DNA"/>
</dbReference>
<dbReference type="InterPro" id="IPR001466">
    <property type="entry name" value="Beta-lactam-related"/>
</dbReference>
<gene>
    <name evidence="7" type="ORF">E6W39_03880</name>
</gene>
<dbReference type="Pfam" id="PF00550">
    <property type="entry name" value="PP-binding"/>
    <property type="match status" value="1"/>
</dbReference>
<dbReference type="InterPro" id="IPR020806">
    <property type="entry name" value="PKS_PP-bd"/>
</dbReference>
<dbReference type="GO" id="GO:0031177">
    <property type="term" value="F:phosphopantetheine binding"/>
    <property type="evidence" value="ECO:0007669"/>
    <property type="project" value="InterPro"/>
</dbReference>
<keyword evidence="8" id="KW-1185">Reference proteome</keyword>
<dbReference type="GO" id="GO:0044550">
    <property type="term" value="P:secondary metabolite biosynthetic process"/>
    <property type="evidence" value="ECO:0007669"/>
    <property type="project" value="TreeGrafter"/>
</dbReference>
<dbReference type="InterPro" id="IPR045851">
    <property type="entry name" value="AMP-bd_C_sf"/>
</dbReference>
<keyword evidence="3" id="KW-0596">Phosphopantetheine</keyword>
<dbReference type="InterPro" id="IPR009081">
    <property type="entry name" value="PP-bd_ACP"/>
</dbReference>
<dbReference type="PROSITE" id="PS50075">
    <property type="entry name" value="CARRIER"/>
    <property type="match status" value="1"/>
</dbReference>
<dbReference type="SMART" id="SM00823">
    <property type="entry name" value="PKS_PP"/>
    <property type="match status" value="1"/>
</dbReference>
<dbReference type="InterPro" id="IPR001242">
    <property type="entry name" value="Condensation_dom"/>
</dbReference>
<comment type="similarity">
    <text evidence="2">Belongs to the ATP-dependent AMP-binding enzyme family.</text>
</comment>
<evidence type="ECO:0000256" key="2">
    <source>
        <dbReference type="ARBA" id="ARBA00006432"/>
    </source>
</evidence>
<dbReference type="GO" id="GO:0008610">
    <property type="term" value="P:lipid biosynthetic process"/>
    <property type="evidence" value="ECO:0007669"/>
    <property type="project" value="UniProtKB-ARBA"/>
</dbReference>
<dbReference type="Pfam" id="PF00144">
    <property type="entry name" value="Beta-lactamase"/>
    <property type="match status" value="1"/>
</dbReference>
<dbReference type="InterPro" id="IPR020845">
    <property type="entry name" value="AMP-binding_CS"/>
</dbReference>
<dbReference type="InterPro" id="IPR012338">
    <property type="entry name" value="Beta-lactam/transpept-like"/>
</dbReference>
<dbReference type="RefSeq" id="WP_141632268.1">
    <property type="nucleotide sequence ID" value="NZ_VIGB01000003.1"/>
</dbReference>
<evidence type="ECO:0000256" key="1">
    <source>
        <dbReference type="ARBA" id="ARBA00001957"/>
    </source>
</evidence>
<dbReference type="Gene3D" id="2.30.38.10">
    <property type="entry name" value="Luciferase, Domain 3"/>
    <property type="match status" value="1"/>
</dbReference>
<dbReference type="GO" id="GO:0017000">
    <property type="term" value="P:antibiotic biosynthetic process"/>
    <property type="evidence" value="ECO:0007669"/>
    <property type="project" value="UniProtKB-ARBA"/>
</dbReference>
<dbReference type="Proteomes" id="UP000319103">
    <property type="component" value="Unassembled WGS sequence"/>
</dbReference>
<evidence type="ECO:0000313" key="7">
    <source>
        <dbReference type="EMBL" id="TQF01538.1"/>
    </source>
</evidence>
<dbReference type="Gene3D" id="3.30.559.10">
    <property type="entry name" value="Chloramphenicol acetyltransferase-like domain"/>
    <property type="match status" value="2"/>
</dbReference>
<evidence type="ECO:0000313" key="8">
    <source>
        <dbReference type="Proteomes" id="UP000319103"/>
    </source>
</evidence>
<dbReference type="Gene3D" id="3.30.559.30">
    <property type="entry name" value="Nonribosomal peptide synthetase, condensation domain"/>
    <property type="match status" value="2"/>
</dbReference>
<dbReference type="NCBIfam" id="TIGR01733">
    <property type="entry name" value="AA-adenyl-dom"/>
    <property type="match status" value="1"/>
</dbReference>
<dbReference type="Pfam" id="PF00668">
    <property type="entry name" value="Condensation"/>
    <property type="match status" value="2"/>
</dbReference>
<dbReference type="GO" id="GO:0043041">
    <property type="term" value="P:amino acid activation for nonribosomal peptide biosynthetic process"/>
    <property type="evidence" value="ECO:0007669"/>
    <property type="project" value="TreeGrafter"/>
</dbReference>
<dbReference type="Gene3D" id="3.40.50.980">
    <property type="match status" value="2"/>
</dbReference>
<dbReference type="Gene3D" id="3.30.300.30">
    <property type="match status" value="1"/>
</dbReference>
<dbReference type="PANTHER" id="PTHR45527:SF1">
    <property type="entry name" value="FATTY ACID SYNTHASE"/>
    <property type="match status" value="1"/>
</dbReference>
<evidence type="ECO:0000256" key="3">
    <source>
        <dbReference type="ARBA" id="ARBA00022450"/>
    </source>
</evidence>
<dbReference type="SUPFAM" id="SSF47336">
    <property type="entry name" value="ACP-like"/>
    <property type="match status" value="1"/>
</dbReference>
<dbReference type="Gene3D" id="3.40.710.10">
    <property type="entry name" value="DD-peptidase/beta-lactamase superfamily"/>
    <property type="match status" value="1"/>
</dbReference>
<dbReference type="OrthoDB" id="2472181at2"/>
<dbReference type="SUPFAM" id="SSF56601">
    <property type="entry name" value="beta-lactamase/transpeptidase-like"/>
    <property type="match status" value="1"/>
</dbReference>
<dbReference type="CDD" id="cd12117">
    <property type="entry name" value="A_NRPS_Srf_like"/>
    <property type="match status" value="1"/>
</dbReference>
<comment type="caution">
    <text evidence="7">The sequence shown here is derived from an EMBL/GenBank/DDBJ whole genome shotgun (WGS) entry which is preliminary data.</text>
</comment>
<protein>
    <submittedName>
        <fullName evidence="7">Amino acid adenylation domain-containing protein</fullName>
    </submittedName>
</protein>
<dbReference type="Pfam" id="PF13193">
    <property type="entry name" value="AMP-binding_C"/>
    <property type="match status" value="1"/>
</dbReference>